<evidence type="ECO:0008006" key="3">
    <source>
        <dbReference type="Google" id="ProtNLM"/>
    </source>
</evidence>
<dbReference type="PANTHER" id="PTHR21015">
    <property type="entry name" value="UDP-N-ACETYLGLUCOSAMINE--N-ACETYLMURAMYL-(PENTAPEPTIDE) PYROPHOSPHORYL-UNDECAPRENOL N-ACETYLGLUCOSAMINE TRANSFERASE 1"/>
    <property type="match status" value="1"/>
</dbReference>
<accession>A0ABX2P079</accession>
<dbReference type="RefSeq" id="WP_267310968.1">
    <property type="nucleotide sequence ID" value="NZ_JABXXV010000001.1"/>
</dbReference>
<evidence type="ECO:0000313" key="2">
    <source>
        <dbReference type="Proteomes" id="UP001516351"/>
    </source>
</evidence>
<dbReference type="SUPFAM" id="SSF53756">
    <property type="entry name" value="UDP-Glycosyltransferase/glycogen phosphorylase"/>
    <property type="match status" value="1"/>
</dbReference>
<dbReference type="Gene3D" id="3.40.50.2000">
    <property type="entry name" value="Glycogen Phosphorylase B"/>
    <property type="match status" value="1"/>
</dbReference>
<comment type="caution">
    <text evidence="1">The sequence shown here is derived from an EMBL/GenBank/DDBJ whole genome shotgun (WGS) entry which is preliminary data.</text>
</comment>
<protein>
    <recommendedName>
        <fullName evidence="3">Glycosyl transferase family 28 C-terminal domain-containing protein</fullName>
    </recommendedName>
</protein>
<keyword evidence="2" id="KW-1185">Reference proteome</keyword>
<dbReference type="Proteomes" id="UP001516351">
    <property type="component" value="Unassembled WGS sequence"/>
</dbReference>
<proteinExistence type="predicted"/>
<dbReference type="EMBL" id="JABXXV010000001">
    <property type="protein sequence ID" value="NVN45256.1"/>
    <property type="molecule type" value="Genomic_DNA"/>
</dbReference>
<organism evidence="1 2">
    <name type="scientific">Asaia spathodeae</name>
    <dbReference type="NCBI Taxonomy" id="657016"/>
    <lineage>
        <taxon>Bacteria</taxon>
        <taxon>Pseudomonadati</taxon>
        <taxon>Pseudomonadota</taxon>
        <taxon>Alphaproteobacteria</taxon>
        <taxon>Acetobacterales</taxon>
        <taxon>Acetobacteraceae</taxon>
        <taxon>Asaia</taxon>
    </lineage>
</organism>
<gene>
    <name evidence="1" type="ORF">HW542_00365</name>
</gene>
<evidence type="ECO:0000313" key="1">
    <source>
        <dbReference type="EMBL" id="NVN45256.1"/>
    </source>
</evidence>
<reference evidence="1 2" key="1">
    <citation type="submission" date="2020-06" db="EMBL/GenBank/DDBJ databases">
        <title>Synonyms of Asaia species.</title>
        <authorList>
            <person name="Sombolestani A."/>
        </authorList>
    </citation>
    <scope>NUCLEOTIDE SEQUENCE [LARGE SCALE GENOMIC DNA]</scope>
    <source>
        <strain evidence="1 2">LMG 27047</strain>
    </source>
</reference>
<dbReference type="PANTHER" id="PTHR21015:SF22">
    <property type="entry name" value="GLYCOSYLTRANSFERASE"/>
    <property type="match status" value="1"/>
</dbReference>
<name>A0ABX2P079_9PROT</name>
<sequence length="377" mass="41176">MTRPIGYFVHHQGRGHAERCLSIINALPSSRPVTIFCARDDLFPALPAHAELIRIPSLFEADGHENEALADIPTPRTVHCAPLGWPGIRKAMGQIVAWFVEANPALMICDVSAEIAQLSRLCSVPHIKILQHGDRDDEGHQAAYDGAIGVLAPFSGKLAQPEWCGALRNRIFFAGGLGKADSLPEREVARRRLGLDDTREIILVMAGGGGTGFTAAPIAVGARTRPEALWITIGPMARDWHATEPGNLVHHGWVEQAADYIAAADCIIASTGNTTCQQILAAGKPWLAVPEWRYFDEQHRKAECLAAAGMATIRPHLPSSAQAWSRALTETYSRHTPETQRAAIDDQPAERTALWIEGLIARFWNDHPTPVRETLLP</sequence>